<evidence type="ECO:0000256" key="1">
    <source>
        <dbReference type="SAM" id="Phobius"/>
    </source>
</evidence>
<feature type="transmembrane region" description="Helical" evidence="1">
    <location>
        <begin position="38"/>
        <end position="55"/>
    </location>
</feature>
<dbReference type="Proteomes" id="UP000000329">
    <property type="component" value="Chromosome"/>
</dbReference>
<gene>
    <name evidence="2" type="ordered locus">Hsero_3307</name>
</gene>
<dbReference type="RefSeq" id="WP_013235252.1">
    <property type="nucleotide sequence ID" value="NC_014323.1"/>
</dbReference>
<sequence length="130" mass="14503">MNSRARYFHLGACSSLIALILLGLAWELVLAPLRPGGSWMVLKVLPLLLPLRGVLKRDVYTLQWSSMLILVYLAEGLVRATSDAVHLSMQLGWVEVALSLLYFLCALLYLHPFKKAAKEIARQAIQKASQ</sequence>
<evidence type="ECO:0000313" key="3">
    <source>
        <dbReference type="Proteomes" id="UP000000329"/>
    </source>
</evidence>
<feature type="transmembrane region" description="Helical" evidence="1">
    <location>
        <begin position="92"/>
        <end position="110"/>
    </location>
</feature>
<proteinExistence type="predicted"/>
<protein>
    <submittedName>
        <fullName evidence="2">Transmembrane protein</fullName>
    </submittedName>
</protein>
<feature type="transmembrane region" description="Helical" evidence="1">
    <location>
        <begin position="62"/>
        <end position="80"/>
    </location>
</feature>
<dbReference type="OrthoDB" id="9181360at2"/>
<dbReference type="STRING" id="757424.Hsero_3307"/>
<dbReference type="EMBL" id="CP002039">
    <property type="protein sequence ID" value="ADJ64788.1"/>
    <property type="molecule type" value="Genomic_DNA"/>
</dbReference>
<dbReference type="KEGG" id="hse:Hsero_3307"/>
<dbReference type="HOGENOM" id="CLU_122357_0_1_4"/>
<organism evidence="2 3">
    <name type="scientific">Herbaspirillum seropedicae (strain SmR1)</name>
    <dbReference type="NCBI Taxonomy" id="757424"/>
    <lineage>
        <taxon>Bacteria</taxon>
        <taxon>Pseudomonadati</taxon>
        <taxon>Pseudomonadota</taxon>
        <taxon>Betaproteobacteria</taxon>
        <taxon>Burkholderiales</taxon>
        <taxon>Oxalobacteraceae</taxon>
        <taxon>Herbaspirillum</taxon>
    </lineage>
</organism>
<dbReference type="GeneID" id="29389728"/>
<keyword evidence="1" id="KW-0472">Membrane</keyword>
<keyword evidence="1" id="KW-1133">Transmembrane helix</keyword>
<accession>D8J205</accession>
<evidence type="ECO:0000313" key="2">
    <source>
        <dbReference type="EMBL" id="ADJ64788.1"/>
    </source>
</evidence>
<reference evidence="2 3" key="1">
    <citation type="submission" date="2010-04" db="EMBL/GenBank/DDBJ databases">
        <title>The genome of Herbaspirillum seropedicae SmR1, an endophytic, nitrogen-fixing, plant-growth promoting beta-Proteobacteria.</title>
        <authorList>
            <person name="Pedrosa F.O."/>
            <person name="Monteiro R.A."/>
            <person name="Wassem R."/>
            <person name="Cruz L.M."/>
            <person name="Ayub R.A."/>
            <person name="Colauto N.B."/>
            <person name="Fernandez M.A."/>
            <person name="Fungaro M.H.P."/>
            <person name="Grisard E.C."/>
            <person name="Hungria M."/>
            <person name="Madeira H.M.F."/>
            <person name="Nodari R.O."/>
            <person name="Osaku C.A."/>
            <person name="Petzl-Erler M.L."/>
            <person name="Terenzi H."/>
            <person name="Vieira L.G.E."/>
            <person name="Almeida M.I.M."/>
            <person name="Alves L.R."/>
            <person name="Arantes O.M.N."/>
            <person name="Balsanelli E."/>
            <person name="Barcellos F.G."/>
            <person name="Baura V.A."/>
            <person name="Binde D.R."/>
            <person name="Campo R.J."/>
            <person name="Chubatsu L.S."/>
            <person name="Chueire L.M.O."/>
            <person name="Ciferri R.R."/>
            <person name="Correa L.C."/>
            <person name="da Conceicao Silva J.L."/>
            <person name="Dabul A.N.G."/>
            <person name="Dambros B.P."/>
            <person name="Faoro H."/>
            <person name="Favetti A."/>
            <person name="Friedermann G."/>
            <person name="Furlaneto M.C."/>
            <person name="Gasques L.S."/>
            <person name="Gimenes C.C.T."/>
            <person name="Gioppo N.M.R."/>
            <person name="Glienke-Blanco C."/>
            <person name="Godoy L.P."/>
            <person name="Guerra M.P."/>
            <person name="Karp S."/>
            <person name="Kava-Cordeiro V."/>
            <person name="Margarido V.P."/>
            <person name="Mathioni S.M."/>
            <person name="Menck-Soares M.A."/>
            <person name="Murace N.K."/>
            <person name="Nicolas M.F."/>
            <person name="Oliveira C.E.C."/>
            <person name="Pagnan N.A.B."/>
            <person name="Pamphile J.A."/>
            <person name="Patussi E.V."/>
            <person name="Pereira L.F.P."/>
            <person name="Pereira-Ferrari L."/>
            <person name="Pinto F.G.S."/>
            <person name="Precoma C."/>
            <person name="Prioli A.J."/>
            <person name="Prioli S.M.A.P."/>
            <person name="Raittz R.T."/>
            <person name="Ramos H.J.O."/>
            <person name="Ribeiro E.M.S.F."/>
            <person name="Rigo L.U."/>
            <person name="Rocha C.L.M.S.C."/>
            <person name="Rocha S.N."/>
            <person name="Santos K."/>
            <person name="Satori D."/>
            <person name="Silva A.G."/>
            <person name="Simao R.C.G."/>
            <person name="Soares M.A.M."/>
            <person name="Souza E.M."/>
            <person name="Steffens M.B.R."/>
            <person name="Steindel M."/>
            <person name="Tadra-Sfeir M.Z."/>
            <person name="Takahashi E.K."/>
            <person name="Torres R.A."/>
            <person name="Valle J.S."/>
            <person name="Vernal J.I."/>
            <person name="Vilas-Boas L.A."/>
            <person name="Watanabe M.A.E."/>
            <person name="Weiss V.A."/>
            <person name="Yates M.A."/>
            <person name="Souza E.M."/>
        </authorList>
    </citation>
    <scope>NUCLEOTIDE SEQUENCE [LARGE SCALE GENOMIC DNA]</scope>
    <source>
        <strain evidence="2 3">SmR1</strain>
    </source>
</reference>
<keyword evidence="3" id="KW-1185">Reference proteome</keyword>
<dbReference type="InterPro" id="IPR018643">
    <property type="entry name" value="DUF2069_membrane"/>
</dbReference>
<feature type="transmembrane region" description="Helical" evidence="1">
    <location>
        <begin position="7"/>
        <end position="26"/>
    </location>
</feature>
<dbReference type="eggNOG" id="COG3308">
    <property type="taxonomic scope" value="Bacteria"/>
</dbReference>
<name>D8J205_HERSS</name>
<dbReference type="AlphaFoldDB" id="D8J205"/>
<keyword evidence="1 2" id="KW-0812">Transmembrane</keyword>
<dbReference type="Pfam" id="PF09842">
    <property type="entry name" value="DUF2069"/>
    <property type="match status" value="1"/>
</dbReference>